<sequence>MINKKFILNVRKRIRGGYFLIAFFFVFVVSAAAFSYYDSIFWEYSSTMAVETIIDGVEEKRVSHIKTPESVKAIYMTACVAGTPSIRERLVELADSTEINSIIINIKDETGRISFNTDNPLLKYAAVGTCKVADMAEFIEYLHEKNIYTIGRIAVFQDPYLVKKNPELAVKERDGEKVWRDRKGLSWISVCSKETWDYTIELAKESEKIGFDELNFDYIRFPSDGDMNNISYPSCGVGTFSKQDRLEDFFFYLDKGLRDLGIPTSADLFGMVATNKDDLNIGQVLERAEPYFDFIAPMVYPSHYPAGFKNFSDPNKYPYEIIKYSMDEAARRLVAASSTPLKLRPWLQDFDYPVTYTADMVRAQIKATYDAGLTSWMLWDPSNKYTRGALKAQ</sequence>
<protein>
    <recommendedName>
        <fullName evidence="2">DUF4015 domain-containing protein</fullName>
    </recommendedName>
</protein>
<dbReference type="InterPro" id="IPR017853">
    <property type="entry name" value="GH"/>
</dbReference>
<dbReference type="Proteomes" id="UP000230959">
    <property type="component" value="Unassembled WGS sequence"/>
</dbReference>
<accession>A0A2M8LAS4</accession>
<evidence type="ECO:0000313" key="4">
    <source>
        <dbReference type="Proteomes" id="UP000230959"/>
    </source>
</evidence>
<dbReference type="AlphaFoldDB" id="A0A2M8LAS4"/>
<feature type="domain" description="DUF4015" evidence="2">
    <location>
        <begin position="73"/>
        <end position="385"/>
    </location>
</feature>
<gene>
    <name evidence="3" type="ORF">COV02_01115</name>
</gene>
<evidence type="ECO:0000259" key="2">
    <source>
        <dbReference type="Pfam" id="PF13200"/>
    </source>
</evidence>
<dbReference type="Pfam" id="PF13200">
    <property type="entry name" value="DUF4015"/>
    <property type="match status" value="1"/>
</dbReference>
<dbReference type="InterPro" id="IPR025275">
    <property type="entry name" value="DUF4015"/>
</dbReference>
<proteinExistence type="predicted"/>
<dbReference type="SUPFAM" id="SSF51445">
    <property type="entry name" value="(Trans)glycosidases"/>
    <property type="match status" value="1"/>
</dbReference>
<reference evidence="4" key="1">
    <citation type="submission" date="2017-09" db="EMBL/GenBank/DDBJ databases">
        <title>Depth-based differentiation of microbial function through sediment-hosted aquifers and enrichment of novel symbionts in the deep terrestrial subsurface.</title>
        <authorList>
            <person name="Probst A.J."/>
            <person name="Ladd B."/>
            <person name="Jarett J.K."/>
            <person name="Geller-Mcgrath D.E."/>
            <person name="Sieber C.M.K."/>
            <person name="Emerson J.B."/>
            <person name="Anantharaman K."/>
            <person name="Thomas B.C."/>
            <person name="Malmstrom R."/>
            <person name="Stieglmeier M."/>
            <person name="Klingl A."/>
            <person name="Woyke T."/>
            <person name="Ryan C.M."/>
            <person name="Banfield J.F."/>
        </authorList>
    </citation>
    <scope>NUCLEOTIDE SEQUENCE [LARGE SCALE GENOMIC DNA]</scope>
</reference>
<keyword evidence="1" id="KW-0812">Transmembrane</keyword>
<keyword evidence="1" id="KW-1133">Transmembrane helix</keyword>
<name>A0A2M8LAS4_9BACT</name>
<organism evidence="3 4">
    <name type="scientific">Candidatus Terrybacteria bacterium CG10_big_fil_rev_8_21_14_0_10_41_10</name>
    <dbReference type="NCBI Taxonomy" id="1975026"/>
    <lineage>
        <taxon>Bacteria</taxon>
        <taxon>Candidatus Terryibacteriota</taxon>
    </lineage>
</organism>
<evidence type="ECO:0000256" key="1">
    <source>
        <dbReference type="SAM" id="Phobius"/>
    </source>
</evidence>
<dbReference type="EMBL" id="PFER01000017">
    <property type="protein sequence ID" value="PJE73719.1"/>
    <property type="molecule type" value="Genomic_DNA"/>
</dbReference>
<keyword evidence="1" id="KW-0472">Membrane</keyword>
<evidence type="ECO:0000313" key="3">
    <source>
        <dbReference type="EMBL" id="PJE73719.1"/>
    </source>
</evidence>
<comment type="caution">
    <text evidence="3">The sequence shown here is derived from an EMBL/GenBank/DDBJ whole genome shotgun (WGS) entry which is preliminary data.</text>
</comment>
<feature type="transmembrane region" description="Helical" evidence="1">
    <location>
        <begin position="16"/>
        <end position="37"/>
    </location>
</feature>